<dbReference type="CDD" id="cd06261">
    <property type="entry name" value="TM_PBP2"/>
    <property type="match status" value="1"/>
</dbReference>
<evidence type="ECO:0000256" key="2">
    <source>
        <dbReference type="ARBA" id="ARBA00004651"/>
    </source>
</evidence>
<keyword evidence="5 10" id="KW-1003">Cell membrane</keyword>
<feature type="transmembrane region" description="Helical" evidence="10">
    <location>
        <begin position="75"/>
        <end position="102"/>
    </location>
</feature>
<evidence type="ECO:0000256" key="3">
    <source>
        <dbReference type="ARBA" id="ARBA00007069"/>
    </source>
</evidence>
<feature type="domain" description="ABC transmembrane type-1" evidence="11">
    <location>
        <begin position="76"/>
        <end position="282"/>
    </location>
</feature>
<accession>A0A9E7C0A2</accession>
<feature type="transmembrane region" description="Helical" evidence="10">
    <location>
        <begin position="193"/>
        <end position="215"/>
    </location>
</feature>
<evidence type="ECO:0000256" key="9">
    <source>
        <dbReference type="ARBA" id="ARBA00023136"/>
    </source>
</evidence>
<dbReference type="Pfam" id="PF00528">
    <property type="entry name" value="BPD_transp_1"/>
    <property type="match status" value="1"/>
</dbReference>
<evidence type="ECO:0000259" key="11">
    <source>
        <dbReference type="PROSITE" id="PS50928"/>
    </source>
</evidence>
<evidence type="ECO:0000256" key="7">
    <source>
        <dbReference type="ARBA" id="ARBA00022692"/>
    </source>
</evidence>
<comment type="subcellular location">
    <subcellularLocation>
        <location evidence="2 10">Cell membrane</location>
        <topology evidence="2 10">Multi-pass membrane protein</topology>
    </subcellularLocation>
</comment>
<reference evidence="12" key="1">
    <citation type="journal article" date="2022" name="Int. J. Syst. Evol. Microbiol.">
        <title>Pseudomonas aegrilactucae sp. nov. and Pseudomonas morbosilactucae sp. nov., pathogens causing bacterial rot of lettuce in Japan.</title>
        <authorList>
            <person name="Sawada H."/>
            <person name="Fujikawa T."/>
            <person name="Satou M."/>
        </authorList>
    </citation>
    <scope>NUCLEOTIDE SEQUENCE</scope>
    <source>
        <strain evidence="12">0166_1</strain>
    </source>
</reference>
<dbReference type="PROSITE" id="PS50928">
    <property type="entry name" value="ABC_TM1"/>
    <property type="match status" value="1"/>
</dbReference>
<evidence type="ECO:0000256" key="1">
    <source>
        <dbReference type="ARBA" id="ARBA00003510"/>
    </source>
</evidence>
<proteinExistence type="inferred from homology"/>
<keyword evidence="9 10" id="KW-0472">Membrane</keyword>
<evidence type="ECO:0000256" key="6">
    <source>
        <dbReference type="ARBA" id="ARBA00022592"/>
    </source>
</evidence>
<dbReference type="PANTHER" id="PTHR42922:SF1">
    <property type="entry name" value="PHOSPHATE TRANSPORT SYSTEM PERMEASE PROTEIN PSTA"/>
    <property type="match status" value="1"/>
</dbReference>
<evidence type="ECO:0000256" key="5">
    <source>
        <dbReference type="ARBA" id="ARBA00022475"/>
    </source>
</evidence>
<gene>
    <name evidence="12" type="primary">pstA</name>
    <name evidence="12" type="ORF">DSM104329_01573</name>
</gene>
<feature type="transmembrane region" description="Helical" evidence="10">
    <location>
        <begin position="114"/>
        <end position="142"/>
    </location>
</feature>
<evidence type="ECO:0000313" key="13">
    <source>
        <dbReference type="Proteomes" id="UP001162834"/>
    </source>
</evidence>
<evidence type="ECO:0000256" key="10">
    <source>
        <dbReference type="RuleBase" id="RU363043"/>
    </source>
</evidence>
<feature type="transmembrane region" description="Helical" evidence="10">
    <location>
        <begin position="154"/>
        <end position="172"/>
    </location>
</feature>
<dbReference type="GO" id="GO:0005886">
    <property type="term" value="C:plasma membrane"/>
    <property type="evidence" value="ECO:0007669"/>
    <property type="project" value="UniProtKB-SubCell"/>
</dbReference>
<evidence type="ECO:0000256" key="4">
    <source>
        <dbReference type="ARBA" id="ARBA00022448"/>
    </source>
</evidence>
<keyword evidence="13" id="KW-1185">Reference proteome</keyword>
<name>A0A9E7C0A2_9ACTN</name>
<keyword evidence="4" id="KW-0813">Transport</keyword>
<dbReference type="KEGG" id="sbae:DSM104329_01573"/>
<evidence type="ECO:0000313" key="12">
    <source>
        <dbReference type="EMBL" id="UGS35188.1"/>
    </source>
</evidence>
<dbReference type="GO" id="GO:0035435">
    <property type="term" value="P:phosphate ion transmembrane transport"/>
    <property type="evidence" value="ECO:0007669"/>
    <property type="project" value="InterPro"/>
</dbReference>
<dbReference type="AlphaFoldDB" id="A0A9E7C0A2"/>
<dbReference type="NCBIfam" id="TIGR00974">
    <property type="entry name" value="3a0107s02c"/>
    <property type="match status" value="1"/>
</dbReference>
<dbReference type="InterPro" id="IPR000515">
    <property type="entry name" value="MetI-like"/>
</dbReference>
<dbReference type="PANTHER" id="PTHR42922">
    <property type="entry name" value="PHOSPHATE TRANSPORT SYSTEM PERMEASE PROTEIN PSTA"/>
    <property type="match status" value="1"/>
</dbReference>
<keyword evidence="8 10" id="KW-1133">Transmembrane helix</keyword>
<evidence type="ECO:0000256" key="8">
    <source>
        <dbReference type="ARBA" id="ARBA00022989"/>
    </source>
</evidence>
<comment type="function">
    <text evidence="1">Part of the binding-protein-dependent transport system for phosphate; probably responsible for the translocation of the substrate across the membrane.</text>
</comment>
<feature type="transmembrane region" description="Helical" evidence="10">
    <location>
        <begin position="24"/>
        <end position="45"/>
    </location>
</feature>
<keyword evidence="6" id="KW-0592">Phosphate transport</keyword>
<dbReference type="Gene3D" id="1.10.3720.10">
    <property type="entry name" value="MetI-like"/>
    <property type="match status" value="1"/>
</dbReference>
<sequence length="292" mass="30804">MAVSSLVLPPVSGRRRRADKAARVLVGAGTVAALVPLVLILYYLIKEGLGAWSWDFFTTDPTGSFLGDPGGIKSAIIGTVLMVALAAAVAVPIGVGVAVWLVEFGRESKLALAVRYFIDVMTGVPSVVFGLFVYITLVVGGFGGTSFAGWKGSIALALLMLPVVTRSAEVVLMLVPNTLREAAYALGAPRWKVVFRIVLPTALPGMVTGVLLAVARAAGETAPLLFTATIVNATTFNMNDRMNSLPALIFQDVGQAQDRLVEIAWGAALTLVAMVLILTVIARLVQRRSRLS</sequence>
<dbReference type="EMBL" id="CP087164">
    <property type="protein sequence ID" value="UGS35188.1"/>
    <property type="molecule type" value="Genomic_DNA"/>
</dbReference>
<dbReference type="SUPFAM" id="SSF161098">
    <property type="entry name" value="MetI-like"/>
    <property type="match status" value="1"/>
</dbReference>
<protein>
    <recommendedName>
        <fullName evidence="10">Phosphate transport system permease protein PstA</fullName>
    </recommendedName>
</protein>
<keyword evidence="7 10" id="KW-0812">Transmembrane</keyword>
<dbReference type="GO" id="GO:0005315">
    <property type="term" value="F:phosphate transmembrane transporter activity"/>
    <property type="evidence" value="ECO:0007669"/>
    <property type="project" value="InterPro"/>
</dbReference>
<dbReference type="Proteomes" id="UP001162834">
    <property type="component" value="Chromosome"/>
</dbReference>
<dbReference type="InterPro" id="IPR005672">
    <property type="entry name" value="Phosphate_PstA"/>
</dbReference>
<organism evidence="12 13">
    <name type="scientific">Capillimicrobium parvum</name>
    <dbReference type="NCBI Taxonomy" id="2884022"/>
    <lineage>
        <taxon>Bacteria</taxon>
        <taxon>Bacillati</taxon>
        <taxon>Actinomycetota</taxon>
        <taxon>Thermoleophilia</taxon>
        <taxon>Solirubrobacterales</taxon>
        <taxon>Capillimicrobiaceae</taxon>
        <taxon>Capillimicrobium</taxon>
    </lineage>
</organism>
<feature type="transmembrane region" description="Helical" evidence="10">
    <location>
        <begin position="263"/>
        <end position="285"/>
    </location>
</feature>
<dbReference type="InterPro" id="IPR051408">
    <property type="entry name" value="Phosphate_transprt_permease"/>
</dbReference>
<dbReference type="InterPro" id="IPR035906">
    <property type="entry name" value="MetI-like_sf"/>
</dbReference>
<comment type="similarity">
    <text evidence="3 10">Belongs to the binding-protein-dependent transport system permease family. CysTW subfamily.</text>
</comment>